<dbReference type="InterPro" id="IPR039426">
    <property type="entry name" value="TonB-dep_rcpt-like"/>
</dbReference>
<organism evidence="12 13">
    <name type="scientific">Hymenobacter aerilatus</name>
    <dbReference type="NCBI Taxonomy" id="2932251"/>
    <lineage>
        <taxon>Bacteria</taxon>
        <taxon>Pseudomonadati</taxon>
        <taxon>Bacteroidota</taxon>
        <taxon>Cytophagia</taxon>
        <taxon>Cytophagales</taxon>
        <taxon>Hymenobacteraceae</taxon>
        <taxon>Hymenobacter</taxon>
    </lineage>
</organism>
<dbReference type="Gene3D" id="2.40.170.20">
    <property type="entry name" value="TonB-dependent receptor, beta-barrel domain"/>
    <property type="match status" value="1"/>
</dbReference>
<dbReference type="Pfam" id="PF07715">
    <property type="entry name" value="Plug"/>
    <property type="match status" value="1"/>
</dbReference>
<evidence type="ECO:0000256" key="3">
    <source>
        <dbReference type="ARBA" id="ARBA00022452"/>
    </source>
</evidence>
<dbReference type="Pfam" id="PF00593">
    <property type="entry name" value="TonB_dep_Rec_b-barrel"/>
    <property type="match status" value="1"/>
</dbReference>
<sequence length="997" mass="109249">MLGAVTASAQQERLVTGTVIEQASGKPLPGVTVVVKETSVGTATDVNGQFSIPAQPGQVLRLSFLGYGQQEVTVNTSTAPLSLSLNENPTELSEVVVTGALGIKRSARELGGGNQQIESERLNQGRVVNPVLGLSGKVAGLRINLVDSKVDPQVQVLLRGARSISGNNAPLYVVDGVPVPNINRLNPNDIESINVLKGANAAALYGSEGVNGALIVTTKAGQRGQARVSYTNTSTFGQVYLIPPTQNEFGMGVDGVYNPTQFESWGPRFDGEVRPVGPALADGTRWQLPYSPVDNLKEDLFQTTTTQQNDLSFSGGDEKSTYFFSLQDVNTKGIIPDDKTRRTGGRFNGSRTFGKLTTSYNLNYVFSKTETTPDGPWITAYQMPANVPFHQLKDLSNPFANPSAFFTDMQQNPYFQIANNRQTSEQQTLNGKIEFNYRVLPWLSAIYRAGLFNTNTDTRSTVGKFLGTGRRNIAGSVNDGSETFRRLNSDLILNAEKKFGDFNFRLLAGQNLRADNTKTTGIAASALVVPGLFNPENRVGELTGSSSITEYRQLAGYGELTAGYRNYLFLTLTGRQEWVSVLSEENRSYFYPGVSSSFVFNEAIPALRNSNVLSFGKVFASYNKTGNVNLAPYSLQNVYSQGNGFPFGGLAGYLPGTVYPNPNIKPEFVTSYEAGFQVGLFQDRLNLEAGYVYSDSRDQIFTATTSAATGYRSARVNAARLTNNIIEATISGDVVRKENLRWNLGFNFAHINNQVKELYGDLTSVNKFRQAYAIQGKPYPSLQLSDYRRDPQGRVIVDGTTGYPSSASQDTYRGTMVPPYQMGFNTLVDYKGLRLAAQFDWRMGAHLYSEIANRMITSGTSPLTVQYDRQPFVIPNSVIETAPGVFTPNTEVKTQSGGKAYWNGYVAPYQVNYAAKADFLKLRELNLSYSLPPVLLGRQKLVKGATVGVIAQNLFTIRAKDNDYGDPEYSYNNTEGYLSFRQVPPYRNVGFTLNVTL</sequence>
<evidence type="ECO:0000256" key="8">
    <source>
        <dbReference type="PROSITE-ProRule" id="PRU01360"/>
    </source>
</evidence>
<keyword evidence="5 9" id="KW-0798">TonB box</keyword>
<dbReference type="RefSeq" id="WP_245090631.1">
    <property type="nucleotide sequence ID" value="NZ_CP095053.1"/>
</dbReference>
<evidence type="ECO:0000256" key="4">
    <source>
        <dbReference type="ARBA" id="ARBA00022692"/>
    </source>
</evidence>
<dbReference type="InterPro" id="IPR023996">
    <property type="entry name" value="TonB-dep_OMP_SusC/RagA"/>
</dbReference>
<keyword evidence="7 8" id="KW-0998">Cell outer membrane</keyword>
<evidence type="ECO:0000313" key="13">
    <source>
        <dbReference type="Proteomes" id="UP000829925"/>
    </source>
</evidence>
<reference evidence="12 13" key="1">
    <citation type="submission" date="2022-04" db="EMBL/GenBank/DDBJ databases">
        <title>Hymenobacter sp. isolated from the air.</title>
        <authorList>
            <person name="Won M."/>
            <person name="Lee C.-M."/>
            <person name="Woen H.-Y."/>
            <person name="Kwon S.-W."/>
        </authorList>
    </citation>
    <scope>NUCLEOTIDE SEQUENCE [LARGE SCALE GENOMIC DNA]</scope>
    <source>
        <strain evidence="13">5413 J-13</strain>
    </source>
</reference>
<dbReference type="InterPro" id="IPR036942">
    <property type="entry name" value="Beta-barrel_TonB_sf"/>
</dbReference>
<dbReference type="AlphaFoldDB" id="A0A8T9SPP0"/>
<comment type="subcellular location">
    <subcellularLocation>
        <location evidence="1 8">Cell outer membrane</location>
        <topology evidence="1 8">Multi-pass membrane protein</topology>
    </subcellularLocation>
</comment>
<dbReference type="InterPro" id="IPR023997">
    <property type="entry name" value="TonB-dep_OMP_SusC/RagA_CS"/>
</dbReference>
<dbReference type="NCBIfam" id="TIGR04057">
    <property type="entry name" value="SusC_RagA_signa"/>
    <property type="match status" value="1"/>
</dbReference>
<accession>A0A8T9SPP0</accession>
<evidence type="ECO:0000259" key="11">
    <source>
        <dbReference type="Pfam" id="PF07715"/>
    </source>
</evidence>
<keyword evidence="4 8" id="KW-0812">Transmembrane</keyword>
<comment type="similarity">
    <text evidence="8 9">Belongs to the TonB-dependent receptor family.</text>
</comment>
<name>A0A8T9SPP0_9BACT</name>
<dbReference type="InterPro" id="IPR000531">
    <property type="entry name" value="Beta-barrel_TonB"/>
</dbReference>
<evidence type="ECO:0000256" key="1">
    <source>
        <dbReference type="ARBA" id="ARBA00004571"/>
    </source>
</evidence>
<evidence type="ECO:0000256" key="5">
    <source>
        <dbReference type="ARBA" id="ARBA00023077"/>
    </source>
</evidence>
<dbReference type="EMBL" id="CP095053">
    <property type="protein sequence ID" value="UOR03677.1"/>
    <property type="molecule type" value="Genomic_DNA"/>
</dbReference>
<dbReference type="GO" id="GO:0009279">
    <property type="term" value="C:cell outer membrane"/>
    <property type="evidence" value="ECO:0007669"/>
    <property type="project" value="UniProtKB-SubCell"/>
</dbReference>
<dbReference type="Proteomes" id="UP000829925">
    <property type="component" value="Chromosome"/>
</dbReference>
<dbReference type="SUPFAM" id="SSF56935">
    <property type="entry name" value="Porins"/>
    <property type="match status" value="1"/>
</dbReference>
<dbReference type="SUPFAM" id="SSF49464">
    <property type="entry name" value="Carboxypeptidase regulatory domain-like"/>
    <property type="match status" value="1"/>
</dbReference>
<dbReference type="InterPro" id="IPR037066">
    <property type="entry name" value="Plug_dom_sf"/>
</dbReference>
<keyword evidence="13" id="KW-1185">Reference proteome</keyword>
<evidence type="ECO:0000256" key="9">
    <source>
        <dbReference type="RuleBase" id="RU003357"/>
    </source>
</evidence>
<feature type="domain" description="TonB-dependent receptor-like beta-barrel" evidence="10">
    <location>
        <begin position="409"/>
        <end position="848"/>
    </location>
</feature>
<dbReference type="Gene3D" id="2.60.40.1120">
    <property type="entry name" value="Carboxypeptidase-like, regulatory domain"/>
    <property type="match status" value="1"/>
</dbReference>
<dbReference type="InterPro" id="IPR008969">
    <property type="entry name" value="CarboxyPept-like_regulatory"/>
</dbReference>
<evidence type="ECO:0000256" key="2">
    <source>
        <dbReference type="ARBA" id="ARBA00022448"/>
    </source>
</evidence>
<dbReference type="InterPro" id="IPR012910">
    <property type="entry name" value="Plug_dom"/>
</dbReference>
<dbReference type="PROSITE" id="PS52016">
    <property type="entry name" value="TONB_DEPENDENT_REC_3"/>
    <property type="match status" value="1"/>
</dbReference>
<evidence type="ECO:0000259" key="10">
    <source>
        <dbReference type="Pfam" id="PF00593"/>
    </source>
</evidence>
<protein>
    <submittedName>
        <fullName evidence="12">SusC/RagA family TonB-linked outer membrane protein</fullName>
    </submittedName>
</protein>
<evidence type="ECO:0000256" key="7">
    <source>
        <dbReference type="ARBA" id="ARBA00023237"/>
    </source>
</evidence>
<feature type="domain" description="TonB-dependent receptor plug" evidence="11">
    <location>
        <begin position="109"/>
        <end position="213"/>
    </location>
</feature>
<dbReference type="NCBIfam" id="TIGR04056">
    <property type="entry name" value="OMP_RagA_SusC"/>
    <property type="match status" value="1"/>
</dbReference>
<evidence type="ECO:0000313" key="12">
    <source>
        <dbReference type="EMBL" id="UOR03677.1"/>
    </source>
</evidence>
<gene>
    <name evidence="12" type="ORF">MUN82_12030</name>
</gene>
<dbReference type="Pfam" id="PF13715">
    <property type="entry name" value="CarbopepD_reg_2"/>
    <property type="match status" value="1"/>
</dbReference>
<dbReference type="Gene3D" id="2.170.130.10">
    <property type="entry name" value="TonB-dependent receptor, plug domain"/>
    <property type="match status" value="1"/>
</dbReference>
<evidence type="ECO:0000256" key="6">
    <source>
        <dbReference type="ARBA" id="ARBA00023136"/>
    </source>
</evidence>
<keyword evidence="3 8" id="KW-1134">Transmembrane beta strand</keyword>
<keyword evidence="2 8" id="KW-0813">Transport</keyword>
<dbReference type="KEGG" id="haei:MUN82_12030"/>
<proteinExistence type="inferred from homology"/>
<keyword evidence="6 8" id="KW-0472">Membrane</keyword>